<evidence type="ECO:0000259" key="3">
    <source>
        <dbReference type="PROSITE" id="PS50157"/>
    </source>
</evidence>
<protein>
    <submittedName>
        <fullName evidence="5">Transcription factor ovo-like protein 3</fullName>
    </submittedName>
</protein>
<keyword evidence="1" id="KW-0863">Zinc-finger</keyword>
<dbReference type="KEGG" id="dqu:106748548"/>
<feature type="compositionally biased region" description="Low complexity" evidence="2">
    <location>
        <begin position="61"/>
        <end position="78"/>
    </location>
</feature>
<dbReference type="Proteomes" id="UP000515204">
    <property type="component" value="Unplaced"/>
</dbReference>
<sequence length="187" mass="20642">SPKTDGINYEFQAETSGTSENEIFSVHRGFFAGLSWSGDGSRRVSRSASIATTTTSSLSAAATTTAATSDVPAPLAPQRRPRLHCPSRHANRNNNQPISSSISSLTHDRRHTCSRCGKSYKNAYILKRHMLYECGKAPSFSCPHCSFSSKYERNLKAHINHRHVDLHSAIPGIVVGQRETRHQHGRE</sequence>
<feature type="region of interest" description="Disordered" evidence="2">
    <location>
        <begin position="61"/>
        <end position="106"/>
    </location>
</feature>
<keyword evidence="1" id="KW-0479">Metal-binding</keyword>
<proteinExistence type="predicted"/>
<keyword evidence="1" id="KW-0862">Zinc</keyword>
<dbReference type="InterPro" id="IPR036236">
    <property type="entry name" value="Znf_C2H2_sf"/>
</dbReference>
<name>A0A6P3XXP7_DINQU</name>
<accession>A0A6P3XXP7</accession>
<dbReference type="PROSITE" id="PS50157">
    <property type="entry name" value="ZINC_FINGER_C2H2_2"/>
    <property type="match status" value="1"/>
</dbReference>
<feature type="compositionally biased region" description="Basic residues" evidence="2">
    <location>
        <begin position="79"/>
        <end position="91"/>
    </location>
</feature>
<evidence type="ECO:0000256" key="1">
    <source>
        <dbReference type="PROSITE-ProRule" id="PRU00042"/>
    </source>
</evidence>
<feature type="non-terminal residue" evidence="5">
    <location>
        <position position="1"/>
    </location>
</feature>
<gene>
    <name evidence="5" type="primary">LOC106748548</name>
</gene>
<dbReference type="RefSeq" id="XP_014482693.1">
    <property type="nucleotide sequence ID" value="XM_014627207.1"/>
</dbReference>
<keyword evidence="4" id="KW-1185">Reference proteome</keyword>
<dbReference type="OrthoDB" id="3437960at2759"/>
<dbReference type="InterPro" id="IPR013087">
    <property type="entry name" value="Znf_C2H2_type"/>
</dbReference>
<evidence type="ECO:0000256" key="2">
    <source>
        <dbReference type="SAM" id="MobiDB-lite"/>
    </source>
</evidence>
<dbReference type="SMART" id="SM00355">
    <property type="entry name" value="ZnF_C2H2"/>
    <property type="match status" value="2"/>
</dbReference>
<feature type="domain" description="C2H2-type" evidence="3">
    <location>
        <begin position="111"/>
        <end position="138"/>
    </location>
</feature>
<dbReference type="AlphaFoldDB" id="A0A6P3XXP7"/>
<evidence type="ECO:0000313" key="4">
    <source>
        <dbReference type="Proteomes" id="UP000515204"/>
    </source>
</evidence>
<dbReference type="GeneID" id="106748548"/>
<reference evidence="5" key="1">
    <citation type="submission" date="2025-08" db="UniProtKB">
        <authorList>
            <consortium name="RefSeq"/>
        </authorList>
    </citation>
    <scope>IDENTIFICATION</scope>
</reference>
<dbReference type="SUPFAM" id="SSF57667">
    <property type="entry name" value="beta-beta-alpha zinc fingers"/>
    <property type="match status" value="1"/>
</dbReference>
<dbReference type="Gene3D" id="3.30.160.60">
    <property type="entry name" value="Classic Zinc Finger"/>
    <property type="match status" value="1"/>
</dbReference>
<dbReference type="GO" id="GO:0008270">
    <property type="term" value="F:zinc ion binding"/>
    <property type="evidence" value="ECO:0007669"/>
    <property type="project" value="UniProtKB-KW"/>
</dbReference>
<evidence type="ECO:0000313" key="5">
    <source>
        <dbReference type="RefSeq" id="XP_014482693.1"/>
    </source>
</evidence>
<organism evidence="4 5">
    <name type="scientific">Dinoponera quadriceps</name>
    <name type="common">South American ant</name>
    <dbReference type="NCBI Taxonomy" id="609295"/>
    <lineage>
        <taxon>Eukaryota</taxon>
        <taxon>Metazoa</taxon>
        <taxon>Ecdysozoa</taxon>
        <taxon>Arthropoda</taxon>
        <taxon>Hexapoda</taxon>
        <taxon>Insecta</taxon>
        <taxon>Pterygota</taxon>
        <taxon>Neoptera</taxon>
        <taxon>Endopterygota</taxon>
        <taxon>Hymenoptera</taxon>
        <taxon>Apocrita</taxon>
        <taxon>Aculeata</taxon>
        <taxon>Formicoidea</taxon>
        <taxon>Formicidae</taxon>
        <taxon>Ponerinae</taxon>
        <taxon>Ponerini</taxon>
        <taxon>Dinoponera</taxon>
    </lineage>
</organism>